<feature type="domain" description="M23ase beta-sheet core" evidence="1">
    <location>
        <begin position="100"/>
        <end position="189"/>
    </location>
</feature>
<keyword evidence="3" id="KW-1185">Reference proteome</keyword>
<gene>
    <name evidence="2" type="ORF">A6048_11140</name>
</gene>
<dbReference type="CDD" id="cd12797">
    <property type="entry name" value="M23_peptidase"/>
    <property type="match status" value="1"/>
</dbReference>
<dbReference type="KEGG" id="dpc:A6048_11140"/>
<name>A0AAD0JUH3_9ACTN</name>
<dbReference type="EMBL" id="CP015453">
    <property type="protein sequence ID" value="AWH95961.1"/>
    <property type="molecule type" value="Genomic_DNA"/>
</dbReference>
<evidence type="ECO:0000313" key="2">
    <source>
        <dbReference type="EMBL" id="AWH95961.1"/>
    </source>
</evidence>
<dbReference type="InterPro" id="IPR016047">
    <property type="entry name" value="M23ase_b-sheet_dom"/>
</dbReference>
<sequence>MDQHTEAGGEHIHLIAHEESISPAGQSGDIALPPAELPGPVAVQGDIPLESAAAMVSSLAAGTEIDARRQVAEETARRPTAAMPTVGTLTSEFGQRWGSLHGGIDIANVIGTPIVAATDGTVIDAGPAQGFGNWVRLLSDEGTMTVYGHMEEVLVSTGQRVQAGQTIALMGSRGFSTGSHLHFEVWLNEGRERADPIEWLRENGIATN</sequence>
<accession>A0AAD0JUH3</accession>
<protein>
    <submittedName>
        <fullName evidence="2">Peptidase</fullName>
    </submittedName>
</protein>
<organism evidence="2 3">
    <name type="scientific">Dietzia psychralcaliphila</name>
    <dbReference type="NCBI Taxonomy" id="139021"/>
    <lineage>
        <taxon>Bacteria</taxon>
        <taxon>Bacillati</taxon>
        <taxon>Actinomycetota</taxon>
        <taxon>Actinomycetes</taxon>
        <taxon>Mycobacteriales</taxon>
        <taxon>Dietziaceae</taxon>
        <taxon>Dietzia</taxon>
    </lineage>
</organism>
<dbReference type="Gene3D" id="2.70.70.10">
    <property type="entry name" value="Glucose Permease (Domain IIA)"/>
    <property type="match status" value="1"/>
</dbReference>
<dbReference type="RefSeq" id="WP_182611321.1">
    <property type="nucleotide sequence ID" value="NZ_CP015453.1"/>
</dbReference>
<evidence type="ECO:0000259" key="1">
    <source>
        <dbReference type="Pfam" id="PF01551"/>
    </source>
</evidence>
<dbReference type="Pfam" id="PF01551">
    <property type="entry name" value="Peptidase_M23"/>
    <property type="match status" value="1"/>
</dbReference>
<dbReference type="PANTHER" id="PTHR21666:SF270">
    <property type="entry name" value="MUREIN HYDROLASE ACTIVATOR ENVC"/>
    <property type="match status" value="1"/>
</dbReference>
<evidence type="ECO:0000313" key="3">
    <source>
        <dbReference type="Proteomes" id="UP000244903"/>
    </source>
</evidence>
<dbReference type="InterPro" id="IPR011055">
    <property type="entry name" value="Dup_hybrid_motif"/>
</dbReference>
<dbReference type="SUPFAM" id="SSF51261">
    <property type="entry name" value="Duplicated hybrid motif"/>
    <property type="match status" value="1"/>
</dbReference>
<reference evidence="2 3" key="1">
    <citation type="submission" date="2016-04" db="EMBL/GenBank/DDBJ databases">
        <title>Complete genome sequence of the haloalkaliphilic hydrocarbon-degrading bacterium Dietzia psychralcaliphila ILA-1T, isolated from a drain of a fish product-processing plant.</title>
        <authorList>
            <person name="Zhao J."/>
            <person name="Hu B."/>
            <person name="Geng S."/>
            <person name="Nie Y."/>
            <person name="Tang Y."/>
        </authorList>
    </citation>
    <scope>NUCLEOTIDE SEQUENCE [LARGE SCALE GENOMIC DNA]</scope>
    <source>
        <strain evidence="2 3">ILA-1</strain>
    </source>
</reference>
<dbReference type="PANTHER" id="PTHR21666">
    <property type="entry name" value="PEPTIDASE-RELATED"/>
    <property type="match status" value="1"/>
</dbReference>
<dbReference type="AlphaFoldDB" id="A0AAD0JUH3"/>
<dbReference type="GO" id="GO:0004222">
    <property type="term" value="F:metalloendopeptidase activity"/>
    <property type="evidence" value="ECO:0007669"/>
    <property type="project" value="TreeGrafter"/>
</dbReference>
<proteinExistence type="predicted"/>
<dbReference type="Proteomes" id="UP000244903">
    <property type="component" value="Chromosome"/>
</dbReference>
<dbReference type="InterPro" id="IPR050570">
    <property type="entry name" value="Cell_wall_metabolism_enzyme"/>
</dbReference>